<dbReference type="RefSeq" id="WP_109093054.1">
    <property type="nucleotide sequence ID" value="NZ_QETB01000001.1"/>
</dbReference>
<dbReference type="InterPro" id="IPR023494">
    <property type="entry name" value="Cyt_c_bgen_Ccs1/CcsB/ResB"/>
</dbReference>
<keyword evidence="3" id="KW-0201">Cytochrome c-type biogenesis</keyword>
<dbReference type="OrthoDB" id="9770923at2"/>
<sequence>MADQAIAESDVYVEGGMGSDGDRNVAGSELFHWLYRFFYSKTVGLVLILAMAAYAVIGSVVAQAGPNVYSDPAQRESFLESVRENYGAWTGVLDAFGFFHVFTSVGFYIVVAMLALSIIACTSHRIPELWRRWFHPRVHVSPKFFEKARYRGSVATDSAPADSLESARAVLKQNRFRILPDDRDPENAIYADRNAWSGIGTVVAHISFIIILLAFVISSRWGISEDLAVPVGGEVAVGHDTGLTVYAKSFTDSYTEEGQAADYVSELELRRDGETVAEQTVRVNNPLEYEGFRYHQQSFGVAADVTVNDGETTVFEESVPMKWASEEGANAVGMFELDEYEIVVVTAASGRADSSIAPGTALVELYPADTDTGEPLQTRLARQGESVELGGLNVTFERERQYTGIQLRHDPGAPLMWVGFTLLVLGMSATFMFPYRRLWVRVDNQRIRFGAVSRLDTSYQRLFEKIIQEVAEHENAETGVVIESEKLDPSEEADGQPEEENHGQGA</sequence>
<feature type="transmembrane region" description="Helical" evidence="7">
    <location>
        <begin position="98"/>
        <end position="122"/>
    </location>
</feature>
<evidence type="ECO:0000256" key="1">
    <source>
        <dbReference type="ARBA" id="ARBA00004141"/>
    </source>
</evidence>
<name>A0A2V1KE04_9ACTO</name>
<feature type="transmembrane region" description="Helical" evidence="7">
    <location>
        <begin position="195"/>
        <end position="217"/>
    </location>
</feature>
<keyword evidence="4 7" id="KW-1133">Transmembrane helix</keyword>
<accession>A0A2V1KE04</accession>
<evidence type="ECO:0000313" key="9">
    <source>
        <dbReference type="EMBL" id="PWF27559.1"/>
    </source>
</evidence>
<dbReference type="GO" id="GO:0016020">
    <property type="term" value="C:membrane"/>
    <property type="evidence" value="ECO:0007669"/>
    <property type="project" value="UniProtKB-SubCell"/>
</dbReference>
<dbReference type="Pfam" id="PF05140">
    <property type="entry name" value="ResB"/>
    <property type="match status" value="1"/>
</dbReference>
<evidence type="ECO:0000256" key="3">
    <source>
        <dbReference type="ARBA" id="ARBA00022748"/>
    </source>
</evidence>
<dbReference type="InterPro" id="IPR007816">
    <property type="entry name" value="ResB-like_domain"/>
</dbReference>
<feature type="transmembrane region" description="Helical" evidence="7">
    <location>
        <begin position="43"/>
        <end position="62"/>
    </location>
</feature>
<evidence type="ECO:0000256" key="6">
    <source>
        <dbReference type="SAM" id="MobiDB-lite"/>
    </source>
</evidence>
<dbReference type="EMBL" id="QETB01000001">
    <property type="protein sequence ID" value="PWF27559.1"/>
    <property type="molecule type" value="Genomic_DNA"/>
</dbReference>
<evidence type="ECO:0000256" key="4">
    <source>
        <dbReference type="ARBA" id="ARBA00022989"/>
    </source>
</evidence>
<keyword evidence="10" id="KW-1185">Reference proteome</keyword>
<gene>
    <name evidence="9" type="ORF">DD236_04055</name>
</gene>
<dbReference type="AlphaFoldDB" id="A0A2V1KE04"/>
<proteinExistence type="predicted"/>
<comment type="caution">
    <text evidence="9">The sequence shown here is derived from an EMBL/GenBank/DDBJ whole genome shotgun (WGS) entry which is preliminary data.</text>
</comment>
<organism evidence="9 10">
    <name type="scientific">Ancrocorticia populi</name>
    <dbReference type="NCBI Taxonomy" id="2175228"/>
    <lineage>
        <taxon>Bacteria</taxon>
        <taxon>Bacillati</taxon>
        <taxon>Actinomycetota</taxon>
        <taxon>Actinomycetes</taxon>
        <taxon>Actinomycetales</taxon>
        <taxon>Actinomycetaceae</taxon>
        <taxon>Ancrocorticia</taxon>
    </lineage>
</organism>
<feature type="region of interest" description="Disordered" evidence="6">
    <location>
        <begin position="477"/>
        <end position="506"/>
    </location>
</feature>
<comment type="subcellular location">
    <subcellularLocation>
        <location evidence="1">Membrane</location>
        <topology evidence="1">Multi-pass membrane protein</topology>
    </subcellularLocation>
</comment>
<feature type="domain" description="ResB-like" evidence="8">
    <location>
        <begin position="43"/>
        <end position="456"/>
    </location>
</feature>
<dbReference type="Proteomes" id="UP000245283">
    <property type="component" value="Unassembled WGS sequence"/>
</dbReference>
<reference evidence="10" key="1">
    <citation type="submission" date="2018-05" db="EMBL/GenBank/DDBJ databases">
        <authorList>
            <person name="Li Y."/>
        </authorList>
    </citation>
    <scope>NUCLEOTIDE SEQUENCE [LARGE SCALE GENOMIC DNA]</scope>
    <source>
        <strain evidence="10">sk1b4</strain>
    </source>
</reference>
<feature type="transmembrane region" description="Helical" evidence="7">
    <location>
        <begin position="415"/>
        <end position="435"/>
    </location>
</feature>
<dbReference type="PANTHER" id="PTHR31566:SF0">
    <property type="entry name" value="CYTOCHROME C BIOGENESIS PROTEIN CCS1, CHLOROPLASTIC"/>
    <property type="match status" value="1"/>
</dbReference>
<protein>
    <submittedName>
        <fullName evidence="9">Cytochrome C biosynthesis protein</fullName>
    </submittedName>
</protein>
<keyword evidence="5 7" id="KW-0472">Membrane</keyword>
<dbReference type="GO" id="GO:0017004">
    <property type="term" value="P:cytochrome complex assembly"/>
    <property type="evidence" value="ECO:0007669"/>
    <property type="project" value="UniProtKB-KW"/>
</dbReference>
<evidence type="ECO:0000256" key="7">
    <source>
        <dbReference type="SAM" id="Phobius"/>
    </source>
</evidence>
<evidence type="ECO:0000313" key="10">
    <source>
        <dbReference type="Proteomes" id="UP000245283"/>
    </source>
</evidence>
<dbReference type="PANTHER" id="PTHR31566">
    <property type="entry name" value="CYTOCHROME C BIOGENESIS PROTEIN CCS1, CHLOROPLASTIC"/>
    <property type="match status" value="1"/>
</dbReference>
<evidence type="ECO:0000256" key="5">
    <source>
        <dbReference type="ARBA" id="ARBA00023136"/>
    </source>
</evidence>
<keyword evidence="2 7" id="KW-0812">Transmembrane</keyword>
<evidence type="ECO:0000259" key="8">
    <source>
        <dbReference type="Pfam" id="PF05140"/>
    </source>
</evidence>
<evidence type="ECO:0000256" key="2">
    <source>
        <dbReference type="ARBA" id="ARBA00022692"/>
    </source>
</evidence>